<evidence type="ECO:0000313" key="1">
    <source>
        <dbReference type="EMBL" id="CAG8844604.1"/>
    </source>
</evidence>
<evidence type="ECO:0000313" key="2">
    <source>
        <dbReference type="Proteomes" id="UP000789920"/>
    </source>
</evidence>
<gene>
    <name evidence="1" type="ORF">RPERSI_LOCUS33282</name>
</gene>
<reference evidence="1" key="1">
    <citation type="submission" date="2021-06" db="EMBL/GenBank/DDBJ databases">
        <authorList>
            <person name="Kallberg Y."/>
            <person name="Tangrot J."/>
            <person name="Rosling A."/>
        </authorList>
    </citation>
    <scope>NUCLEOTIDE SEQUENCE</scope>
    <source>
        <strain evidence="1">MA461A</strain>
    </source>
</reference>
<feature type="non-terminal residue" evidence="1">
    <location>
        <position position="1"/>
    </location>
</feature>
<accession>A0ACA9SQ51</accession>
<name>A0ACA9SQ51_9GLOM</name>
<sequence length="114" mass="13172">IVKKKPIESNNSFNSSLNGSTLNIEDKRPKILLNLRIPVNDIDQICNPKSDSNCRFWALAIAIQRNEKNWNLVKLAINSQLNKRIEIYKDWLDYAQLAVNTFSVPIAVFDKRDE</sequence>
<protein>
    <submittedName>
        <fullName evidence="1">25742_t:CDS:1</fullName>
    </submittedName>
</protein>
<dbReference type="Proteomes" id="UP000789920">
    <property type="component" value="Unassembled WGS sequence"/>
</dbReference>
<comment type="caution">
    <text evidence="1">The sequence shown here is derived from an EMBL/GenBank/DDBJ whole genome shotgun (WGS) entry which is preliminary data.</text>
</comment>
<dbReference type="EMBL" id="CAJVQC010143314">
    <property type="protein sequence ID" value="CAG8844604.1"/>
    <property type="molecule type" value="Genomic_DNA"/>
</dbReference>
<keyword evidence="2" id="KW-1185">Reference proteome</keyword>
<feature type="non-terminal residue" evidence="1">
    <location>
        <position position="114"/>
    </location>
</feature>
<proteinExistence type="predicted"/>
<organism evidence="1 2">
    <name type="scientific">Racocetra persica</name>
    <dbReference type="NCBI Taxonomy" id="160502"/>
    <lineage>
        <taxon>Eukaryota</taxon>
        <taxon>Fungi</taxon>
        <taxon>Fungi incertae sedis</taxon>
        <taxon>Mucoromycota</taxon>
        <taxon>Glomeromycotina</taxon>
        <taxon>Glomeromycetes</taxon>
        <taxon>Diversisporales</taxon>
        <taxon>Gigasporaceae</taxon>
        <taxon>Racocetra</taxon>
    </lineage>
</organism>